<keyword evidence="3" id="KW-1185">Reference proteome</keyword>
<feature type="signal peptide" evidence="1">
    <location>
        <begin position="1"/>
        <end position="29"/>
    </location>
</feature>
<feature type="chain" id="PRO_5015836749" description="Peptidase M12B domain-containing protein" evidence="1">
    <location>
        <begin position="30"/>
        <end position="645"/>
    </location>
</feature>
<dbReference type="AlphaFoldDB" id="A0A2U8FP16"/>
<dbReference type="GO" id="GO:0008237">
    <property type="term" value="F:metallopeptidase activity"/>
    <property type="evidence" value="ECO:0007669"/>
    <property type="project" value="InterPro"/>
</dbReference>
<dbReference type="OrthoDB" id="9146478at2"/>
<evidence type="ECO:0008006" key="4">
    <source>
        <dbReference type="Google" id="ProtNLM"/>
    </source>
</evidence>
<keyword evidence="1" id="KW-0732">Signal</keyword>
<sequence length="645" mass="66415">MRWQKPDFFTLTPVAAWLALGLAGAPALATAPPSPAVGMTLQAQTALAPARLMAMQPGEVVSIDFPVAGRHSVVFEHTTAGRGGLRYWHGHLAGHERDRVVLQAFPNGRLVGALRHQGQLVSFRQEADRRLVAAREAARISGQAWRLGERLDKGTRVVHENVAALVDATVGSEIALPLPDGRTEVAIVTAAGLDAHGHLQIQAISRLEGRGSPTVITVGSDAVFAAVFTPQGEYQLVTRQGRTLMLDPQAAGLAQPQGEDHIPVTDEAGATVAAAQSTRTTTTKTTTKTTTVAGSTTTTGSAAFVPLAAGTVDTTLTLLMTYSPSFVRQWGTEAAARTRLSNIVQVANAAYGNSGTGVRFKVVGWKLVNQADATPQTVLSALRAGSGAFAGIGTLKASVGAAMVSFYAPFNTTTAASSTCGVAYVPASGSQGLAAYRTQAPTLMYSALNDGQTTSSYCSLLSFPHELGHNLGALHDKANSSTSGVFPYSYGKGVSGSYGTVMSYISPRVALFSSPQLQCTSTGTACGTDTENVVATVLQTKSVVAALGKPANADVAVTGATMVAGALRTATGAAYTGATTISTSTPGVTCTTGTTGLYVCRVPNATPSITVAVKAVGKTVSPSVATFAVNPLAERPVTGTTFYVR</sequence>
<proteinExistence type="predicted"/>
<gene>
    <name evidence="2" type="ORF">DEH84_00460</name>
</gene>
<dbReference type="Proteomes" id="UP000244892">
    <property type="component" value="Chromosome"/>
</dbReference>
<dbReference type="Pfam" id="PF13583">
    <property type="entry name" value="Reprolysin_4"/>
    <property type="match status" value="1"/>
</dbReference>
<dbReference type="InterPro" id="IPR024079">
    <property type="entry name" value="MetalloPept_cat_dom_sf"/>
</dbReference>
<evidence type="ECO:0000256" key="1">
    <source>
        <dbReference type="SAM" id="SignalP"/>
    </source>
</evidence>
<name>A0A2U8FP16_9BURK</name>
<dbReference type="RefSeq" id="WP_109033804.1">
    <property type="nucleotide sequence ID" value="NZ_CP029210.1"/>
</dbReference>
<dbReference type="SUPFAM" id="SSF55486">
    <property type="entry name" value="Metalloproteases ('zincins'), catalytic domain"/>
    <property type="match status" value="1"/>
</dbReference>
<organism evidence="2 3">
    <name type="scientific">Aquabacterium olei</name>
    <dbReference type="NCBI Taxonomy" id="1296669"/>
    <lineage>
        <taxon>Bacteria</taxon>
        <taxon>Pseudomonadati</taxon>
        <taxon>Pseudomonadota</taxon>
        <taxon>Betaproteobacteria</taxon>
        <taxon>Burkholderiales</taxon>
        <taxon>Aquabacterium</taxon>
    </lineage>
</organism>
<dbReference type="EMBL" id="CP029210">
    <property type="protein sequence ID" value="AWI52086.1"/>
    <property type="molecule type" value="Genomic_DNA"/>
</dbReference>
<evidence type="ECO:0000313" key="2">
    <source>
        <dbReference type="EMBL" id="AWI52086.1"/>
    </source>
</evidence>
<dbReference type="Gene3D" id="3.40.390.10">
    <property type="entry name" value="Collagenase (Catalytic Domain)"/>
    <property type="match status" value="1"/>
</dbReference>
<evidence type="ECO:0000313" key="3">
    <source>
        <dbReference type="Proteomes" id="UP000244892"/>
    </source>
</evidence>
<accession>A0A2U8FP16</accession>
<protein>
    <recommendedName>
        <fullName evidence="4">Peptidase M12B domain-containing protein</fullName>
    </recommendedName>
</protein>
<dbReference type="KEGG" id="aon:DEH84_00460"/>
<reference evidence="2 3" key="1">
    <citation type="submission" date="2018-05" db="EMBL/GenBank/DDBJ databases">
        <title>complete genome sequence of Aquabacterium olei NBRC 110486.</title>
        <authorList>
            <person name="Tang B."/>
            <person name="Chang J."/>
            <person name="Zhang L."/>
            <person name="Yang H."/>
        </authorList>
    </citation>
    <scope>NUCLEOTIDE SEQUENCE [LARGE SCALE GENOMIC DNA]</scope>
    <source>
        <strain evidence="2 3">NBRC 110486</strain>
    </source>
</reference>